<evidence type="ECO:0000256" key="1">
    <source>
        <dbReference type="SAM" id="MobiDB-lite"/>
    </source>
</evidence>
<organism evidence="4 5">
    <name type="scientific">Profundibacterium mesophilum KAUST100406-0324</name>
    <dbReference type="NCBI Taxonomy" id="1037889"/>
    <lineage>
        <taxon>Bacteria</taxon>
        <taxon>Pseudomonadati</taxon>
        <taxon>Pseudomonadota</taxon>
        <taxon>Alphaproteobacteria</taxon>
        <taxon>Rhodobacterales</taxon>
        <taxon>Roseobacteraceae</taxon>
        <taxon>Profundibacterium</taxon>
    </lineage>
</organism>
<dbReference type="InterPro" id="IPR021760">
    <property type="entry name" value="RepC_C"/>
</dbReference>
<feature type="domain" description="Plasmid replication protein C N-terminal" evidence="2">
    <location>
        <begin position="7"/>
        <end position="178"/>
    </location>
</feature>
<accession>A0A921NSS4</accession>
<feature type="domain" description="Plasmid replication protein C C-terminal" evidence="3">
    <location>
        <begin position="295"/>
        <end position="391"/>
    </location>
</feature>
<dbReference type="AlphaFoldDB" id="A0A921NSS4"/>
<evidence type="ECO:0000259" key="3">
    <source>
        <dbReference type="Pfam" id="PF11800"/>
    </source>
</evidence>
<proteinExistence type="predicted"/>
<dbReference type="EMBL" id="APKE01000021">
    <property type="protein sequence ID" value="KAF0675874.1"/>
    <property type="molecule type" value="Genomic_DNA"/>
</dbReference>
<sequence length="398" mass="43050">MTPFAARMTAPALKTARVLEETPRGTARADRYALLAELTLARRAFGISDRDLAVLAALVSFHPERVLCDTAMLVVFPSNAALGLRAHGMAESTLRRHLAALVKAGLVARHDSPNGKRYAARGPGGGISRAFGFDLRPLLLRAGEISEAAEAERERLAKVRALREETVVRLRDIAKLGDWLAEAGLPPEQLGPLRADQAELLRGLRRKLDLDAAARLNVASADLHARMLTEIDASSCLETVDLSGDDSQNERHIQSSDRIPIERKRAVETRLADSGASHPPRVGTPREDRDDMPALPEILARCRQIAELIPGGIANWHGLTQAAETVRPMLGIGGDVWQMAKSRMGSDAAAVTLACILEKFAVIRNPGAYLRVLSVKAEQGRFTPGPMLRALKVEGTPA</sequence>
<dbReference type="Pfam" id="PF03428">
    <property type="entry name" value="RP-C"/>
    <property type="match status" value="1"/>
</dbReference>
<dbReference type="InterPro" id="IPR036390">
    <property type="entry name" value="WH_DNA-bd_sf"/>
</dbReference>
<dbReference type="Proteomes" id="UP000698242">
    <property type="component" value="Unassembled WGS sequence"/>
</dbReference>
<protein>
    <submittedName>
        <fullName evidence="4">Replication protein C</fullName>
    </submittedName>
</protein>
<evidence type="ECO:0000313" key="4">
    <source>
        <dbReference type="EMBL" id="KAF0675874.1"/>
    </source>
</evidence>
<evidence type="ECO:0000313" key="5">
    <source>
        <dbReference type="Proteomes" id="UP000698242"/>
    </source>
</evidence>
<dbReference type="SUPFAM" id="SSF46785">
    <property type="entry name" value="Winged helix' DNA-binding domain"/>
    <property type="match status" value="1"/>
</dbReference>
<comment type="caution">
    <text evidence="4">The sequence shown here is derived from an EMBL/GenBank/DDBJ whole genome shotgun (WGS) entry which is preliminary data.</text>
</comment>
<feature type="region of interest" description="Disordered" evidence="1">
    <location>
        <begin position="268"/>
        <end position="291"/>
    </location>
</feature>
<keyword evidence="5" id="KW-1185">Reference proteome</keyword>
<name>A0A921NSS4_9RHOB</name>
<reference evidence="4" key="1">
    <citation type="submission" date="2013-03" db="EMBL/GenBank/DDBJ databases">
        <title>Genome Sequence of the Profundibacterium mesophilum strain KAUST100406-0324T from Red Sea, a novel genus in the family Rhodobacteraceae.</title>
        <authorList>
            <person name="Essack M."/>
            <person name="Alam I."/>
            <person name="Lafi F."/>
            <person name="Alawi W."/>
            <person name="Kamanu F."/>
            <person name="Al-Suwailem A."/>
            <person name="Lee O.O."/>
            <person name="Xu Y."/>
            <person name="Bajic V."/>
            <person name="Qian P.-Y."/>
            <person name="Archer J."/>
        </authorList>
    </citation>
    <scope>NUCLEOTIDE SEQUENCE</scope>
    <source>
        <strain evidence="4">KAUST100406-0324</strain>
    </source>
</reference>
<evidence type="ECO:0000259" key="2">
    <source>
        <dbReference type="Pfam" id="PF03428"/>
    </source>
</evidence>
<gene>
    <name evidence="4" type="ORF">PMES_01764</name>
</gene>
<dbReference type="InterPro" id="IPR005090">
    <property type="entry name" value="RepC_N"/>
</dbReference>
<dbReference type="InterPro" id="IPR047611">
    <property type="entry name" value="RepABC_RepC"/>
</dbReference>
<dbReference type="NCBIfam" id="NF040974">
    <property type="entry name" value="RepABC_RepC"/>
    <property type="match status" value="1"/>
</dbReference>
<dbReference type="Pfam" id="PF11800">
    <property type="entry name" value="RP-C_C"/>
    <property type="match status" value="1"/>
</dbReference>